<protein>
    <submittedName>
        <fullName evidence="2">p7</fullName>
    </submittedName>
</protein>
<accession>A0A2H4D711</accession>
<keyword evidence="1" id="KW-0812">Transmembrane</keyword>
<keyword evidence="1" id="KW-1133">Transmembrane helix</keyword>
<dbReference type="EMBL" id="KU511273">
    <property type="protein sequence ID" value="AMB26932.1"/>
    <property type="molecule type" value="Genomic_RNA"/>
</dbReference>
<sequence length="55" mass="6575">MDYSAIFNECCKECALYNPKKCRLDVALLWFGIGFFALSILLFLLFPFLIFRFRR</sequence>
<feature type="transmembrane region" description="Helical" evidence="1">
    <location>
        <begin position="27"/>
        <end position="51"/>
    </location>
</feature>
<evidence type="ECO:0000256" key="1">
    <source>
        <dbReference type="SAM" id="Phobius"/>
    </source>
</evidence>
<keyword evidence="1" id="KW-0472">Membrane</keyword>
<proteinExistence type="predicted"/>
<organism evidence="2">
    <name type="scientific">Sweet potato chlorotic stunt virus</name>
    <dbReference type="NCBI Taxonomy" id="81931"/>
    <lineage>
        <taxon>Viruses</taxon>
        <taxon>Riboviria</taxon>
        <taxon>Orthornavirae</taxon>
        <taxon>Kitrinoviricota</taxon>
        <taxon>Alsuviricetes</taxon>
        <taxon>Martellivirales</taxon>
        <taxon>Closteroviridae</taxon>
        <taxon>Crinivirus</taxon>
        <taxon>Crinivirus ipomeae</taxon>
    </lineage>
</organism>
<name>A0A2H4D711_9CLOS</name>
<reference evidence="2" key="1">
    <citation type="journal article" date="2016" name="J. Virol.">
        <title>The P1N-PISPO trans-Frame Gene of Sweet Potato Feathery Mottle Potyvirus Is Produced during Virus Infection and Functions as an RNA Silencing Suppressor.</title>
        <authorList>
            <person name="Mingot A."/>
            <person name="Valli A."/>
            <person name="Rodamilans B."/>
            <person name="San Leon D."/>
            <person name="Baulcombe D.C."/>
            <person name="Garcia J.A."/>
            <person name="Lopez-Moya J.J."/>
        </authorList>
    </citation>
    <scope>NUCLEOTIDE SEQUENCE</scope>
    <source>
        <strain evidence="2">Can181-9/AM-MB2</strain>
    </source>
</reference>
<evidence type="ECO:0000313" key="2">
    <source>
        <dbReference type="EMBL" id="AMB26932.1"/>
    </source>
</evidence>